<gene>
    <name evidence="6" type="ORF">MELIAE_LOCUS6535</name>
</gene>
<dbReference type="AlphaFoldDB" id="A0A9P0B528"/>
<dbReference type="Gene3D" id="3.40.50.1820">
    <property type="entry name" value="alpha/beta hydrolase"/>
    <property type="match status" value="2"/>
</dbReference>
<dbReference type="GO" id="GO:0016298">
    <property type="term" value="F:lipase activity"/>
    <property type="evidence" value="ECO:0007669"/>
    <property type="project" value="InterPro"/>
</dbReference>
<dbReference type="GO" id="GO:0016042">
    <property type="term" value="P:lipid catabolic process"/>
    <property type="evidence" value="ECO:0007669"/>
    <property type="project" value="TreeGrafter"/>
</dbReference>
<keyword evidence="7" id="KW-1185">Reference proteome</keyword>
<dbReference type="InterPro" id="IPR013818">
    <property type="entry name" value="Lipase"/>
</dbReference>
<dbReference type="PANTHER" id="PTHR11610">
    <property type="entry name" value="LIPASE"/>
    <property type="match status" value="1"/>
</dbReference>
<keyword evidence="3" id="KW-0964">Secreted</keyword>
<reference evidence="6" key="1">
    <citation type="submission" date="2021-12" db="EMBL/GenBank/DDBJ databases">
        <authorList>
            <person name="King R."/>
        </authorList>
    </citation>
    <scope>NUCLEOTIDE SEQUENCE</scope>
</reference>
<evidence type="ECO:0000256" key="2">
    <source>
        <dbReference type="ARBA" id="ARBA00010701"/>
    </source>
</evidence>
<evidence type="ECO:0000313" key="7">
    <source>
        <dbReference type="Proteomes" id="UP001154078"/>
    </source>
</evidence>
<sequence length="153" mass="16909">MPSDFKLSFYDSFKLICAKGDDNSVDWAALSSIPCYATAYLNTWHVGQCVAVLAASLIYSGVHPDLIHVIGFSLGAHIAGFSGAHINRTIGIPFRRITDPPLCSHILAGIYFSETIRNLTRFVGVECNNRQSFILGHCNKNRKAIMGEYTELR</sequence>
<dbReference type="InterPro" id="IPR029058">
    <property type="entry name" value="AB_hydrolase_fold"/>
</dbReference>
<feature type="domain" description="Lipase" evidence="5">
    <location>
        <begin position="23"/>
        <end position="98"/>
    </location>
</feature>
<evidence type="ECO:0000256" key="4">
    <source>
        <dbReference type="RuleBase" id="RU004262"/>
    </source>
</evidence>
<dbReference type="InterPro" id="IPR000734">
    <property type="entry name" value="TAG_lipase"/>
</dbReference>
<accession>A0A9P0B528</accession>
<organism evidence="6 7">
    <name type="scientific">Brassicogethes aeneus</name>
    <name type="common">Rape pollen beetle</name>
    <name type="synonym">Meligethes aeneus</name>
    <dbReference type="NCBI Taxonomy" id="1431903"/>
    <lineage>
        <taxon>Eukaryota</taxon>
        <taxon>Metazoa</taxon>
        <taxon>Ecdysozoa</taxon>
        <taxon>Arthropoda</taxon>
        <taxon>Hexapoda</taxon>
        <taxon>Insecta</taxon>
        <taxon>Pterygota</taxon>
        <taxon>Neoptera</taxon>
        <taxon>Endopterygota</taxon>
        <taxon>Coleoptera</taxon>
        <taxon>Polyphaga</taxon>
        <taxon>Cucujiformia</taxon>
        <taxon>Nitidulidae</taxon>
        <taxon>Meligethinae</taxon>
        <taxon>Brassicogethes</taxon>
    </lineage>
</organism>
<name>A0A9P0B528_BRAAE</name>
<comment type="similarity">
    <text evidence="2 4">Belongs to the AB hydrolase superfamily. Lipase family.</text>
</comment>
<evidence type="ECO:0000256" key="3">
    <source>
        <dbReference type="ARBA" id="ARBA00022525"/>
    </source>
</evidence>
<dbReference type="SUPFAM" id="SSF53474">
    <property type="entry name" value="alpha/beta-Hydrolases"/>
    <property type="match status" value="1"/>
</dbReference>
<dbReference type="PANTHER" id="PTHR11610:SF178">
    <property type="entry name" value="LIPASE MEMBER H-A-LIKE PROTEIN"/>
    <property type="match status" value="1"/>
</dbReference>
<dbReference type="Pfam" id="PF00151">
    <property type="entry name" value="Lipase"/>
    <property type="match status" value="1"/>
</dbReference>
<evidence type="ECO:0000256" key="1">
    <source>
        <dbReference type="ARBA" id="ARBA00004613"/>
    </source>
</evidence>
<dbReference type="OrthoDB" id="8183961at2759"/>
<protein>
    <recommendedName>
        <fullName evidence="5">Lipase domain-containing protein</fullName>
    </recommendedName>
</protein>
<dbReference type="GO" id="GO:0005615">
    <property type="term" value="C:extracellular space"/>
    <property type="evidence" value="ECO:0007669"/>
    <property type="project" value="TreeGrafter"/>
</dbReference>
<dbReference type="Proteomes" id="UP001154078">
    <property type="component" value="Chromosome 4"/>
</dbReference>
<proteinExistence type="inferred from homology"/>
<evidence type="ECO:0000313" key="6">
    <source>
        <dbReference type="EMBL" id="CAH0555099.1"/>
    </source>
</evidence>
<dbReference type="EMBL" id="OV121135">
    <property type="protein sequence ID" value="CAH0555099.1"/>
    <property type="molecule type" value="Genomic_DNA"/>
</dbReference>
<evidence type="ECO:0000259" key="5">
    <source>
        <dbReference type="Pfam" id="PF00151"/>
    </source>
</evidence>
<comment type="subcellular location">
    <subcellularLocation>
        <location evidence="1">Secreted</location>
    </subcellularLocation>
</comment>